<sequence>MSIKSKLVLVMILIILLPTFFLGFMNYQVANDVLSHELKLTAGQVVDKSIEALDFFLSSLESGTEMLSVTPSVMDILNNPEGLDDMMGVLKAYIEANPHVLHAYVGTKNGDMHIYPHTELPADFNPTQRPWYQDAVAADGLVWTSPYVDAGSGDLIVSVAKPVHRFGQLVGVMAMDVQINLLSELVSGITIGEEGYAALVGADGTTYVHKDIAFGEKIIDEVYESITTKESDVIDYTYEGDERFSVFNTIERTGWRLMGIVGYSEIKRNTSNILNQTILYGSIALVVAIIVGYIFASFTTKPLKGLVKDMELIGNGDFTIRSQVRSKDEVGTVSRSLNAMIEKLSILMSNLQDMTRQLNQAADGLAATSEETSASSEEVSRTVDEIATGASDQASEAEKGAVMTSSLSTKFVELSGNSQDMLKLSSEVISANEKGMEVVNGLNTKSESNKESILKIENAVGLLDNKAQSIGSILQTISDIAEQTNLLALNAAIEAARAGEAGRGFAVVADEIRKLAEQSGKSTDEIRSIILDIQTESNKTVNIMKEVKEQNQEQTLAVQDVSSSFQVIFKSIQQITSKINEISNYVEDMTKDGDQIVTVIENISAVSQETAAASEEVSASMEQTSNAVDEVARAANELNELADKLAEEINQFKI</sequence>
<dbReference type="InterPro" id="IPR029151">
    <property type="entry name" value="Sensor-like_sf"/>
</dbReference>
<evidence type="ECO:0000256" key="4">
    <source>
        <dbReference type="ARBA" id="ARBA00022692"/>
    </source>
</evidence>
<dbReference type="Pfam" id="PF00015">
    <property type="entry name" value="MCPsignal"/>
    <property type="match status" value="1"/>
</dbReference>
<dbReference type="PROSITE" id="PS50885">
    <property type="entry name" value="HAMP"/>
    <property type="match status" value="1"/>
</dbReference>
<comment type="similarity">
    <text evidence="8">Belongs to the methyl-accepting chemotaxis (MCP) protein family.</text>
</comment>
<evidence type="ECO:0000256" key="2">
    <source>
        <dbReference type="ARBA" id="ARBA00022475"/>
    </source>
</evidence>
<evidence type="ECO:0000256" key="11">
    <source>
        <dbReference type="SAM" id="MobiDB-lite"/>
    </source>
</evidence>
<keyword evidence="4 12" id="KW-0812">Transmembrane</keyword>
<dbReference type="RefSeq" id="WP_151864760.1">
    <property type="nucleotide sequence ID" value="NZ_WBZB01000008.1"/>
</dbReference>
<evidence type="ECO:0000256" key="8">
    <source>
        <dbReference type="ARBA" id="ARBA00029447"/>
    </source>
</evidence>
<feature type="domain" description="HAMP" evidence="14">
    <location>
        <begin position="297"/>
        <end position="349"/>
    </location>
</feature>
<dbReference type="SMART" id="SM00283">
    <property type="entry name" value="MA"/>
    <property type="match status" value="1"/>
</dbReference>
<dbReference type="EMBL" id="WBZB01000008">
    <property type="protein sequence ID" value="KAB3532510.1"/>
    <property type="molecule type" value="Genomic_DNA"/>
</dbReference>
<dbReference type="SUPFAM" id="SSF58104">
    <property type="entry name" value="Methyl-accepting chemotaxis protein (MCP) signaling domain"/>
    <property type="match status" value="1"/>
</dbReference>
<accession>A0A833M960</accession>
<feature type="transmembrane region" description="Helical" evidence="12">
    <location>
        <begin position="7"/>
        <end position="27"/>
    </location>
</feature>
<dbReference type="PROSITE" id="PS50111">
    <property type="entry name" value="CHEMOTAXIS_TRANSDUC_2"/>
    <property type="match status" value="1"/>
</dbReference>
<dbReference type="InterPro" id="IPR033479">
    <property type="entry name" value="dCache_1"/>
</dbReference>
<feature type="compositionally biased region" description="Low complexity" evidence="11">
    <location>
        <begin position="366"/>
        <end position="377"/>
    </location>
</feature>
<name>A0A833M960_9FIRM</name>
<evidence type="ECO:0000259" key="13">
    <source>
        <dbReference type="PROSITE" id="PS50111"/>
    </source>
</evidence>
<feature type="region of interest" description="Disordered" evidence="11">
    <location>
        <begin position="362"/>
        <end position="382"/>
    </location>
</feature>
<keyword evidence="16" id="KW-1185">Reference proteome</keyword>
<keyword evidence="3" id="KW-0145">Chemotaxis</keyword>
<dbReference type="OrthoDB" id="9760371at2"/>
<reference evidence="15 16" key="1">
    <citation type="submission" date="2019-10" db="EMBL/GenBank/DDBJ databases">
        <title>Alkaliphilus serpentinus sp. nov. and Alkaliphilus pronyensis sp. nov., two novel anaerobic alkaliphilic species isolated from the serpentinized-hosted hydrothermal field of the Prony Bay (New Caledonia).</title>
        <authorList>
            <person name="Postec A."/>
        </authorList>
    </citation>
    <scope>NUCLEOTIDE SEQUENCE [LARGE SCALE GENOMIC DNA]</scope>
    <source>
        <strain evidence="15 16">LacT</strain>
    </source>
</reference>
<dbReference type="AlphaFoldDB" id="A0A833M960"/>
<evidence type="ECO:0000313" key="16">
    <source>
        <dbReference type="Proteomes" id="UP000465601"/>
    </source>
</evidence>
<dbReference type="SUPFAM" id="SSF103190">
    <property type="entry name" value="Sensory domain-like"/>
    <property type="match status" value="1"/>
</dbReference>
<dbReference type="InterPro" id="IPR003660">
    <property type="entry name" value="HAMP_dom"/>
</dbReference>
<dbReference type="PANTHER" id="PTHR32089:SF114">
    <property type="entry name" value="METHYL-ACCEPTING CHEMOTAXIS PROTEIN MCPB"/>
    <property type="match status" value="1"/>
</dbReference>
<evidence type="ECO:0000256" key="3">
    <source>
        <dbReference type="ARBA" id="ARBA00022500"/>
    </source>
</evidence>
<dbReference type="CDD" id="cd12913">
    <property type="entry name" value="PDC1_MCP_like"/>
    <property type="match status" value="1"/>
</dbReference>
<dbReference type="CDD" id="cd12912">
    <property type="entry name" value="PDC2_MCP_like"/>
    <property type="match status" value="1"/>
</dbReference>
<gene>
    <name evidence="15" type="ORF">F8153_02415</name>
</gene>
<dbReference type="Pfam" id="PF00672">
    <property type="entry name" value="HAMP"/>
    <property type="match status" value="1"/>
</dbReference>
<dbReference type="Gene3D" id="1.10.8.500">
    <property type="entry name" value="HAMP domain in histidine kinase"/>
    <property type="match status" value="1"/>
</dbReference>
<dbReference type="GO" id="GO:0007165">
    <property type="term" value="P:signal transduction"/>
    <property type="evidence" value="ECO:0007669"/>
    <property type="project" value="UniProtKB-KW"/>
</dbReference>
<dbReference type="PANTHER" id="PTHR32089">
    <property type="entry name" value="METHYL-ACCEPTING CHEMOTAXIS PROTEIN MCPB"/>
    <property type="match status" value="1"/>
</dbReference>
<dbReference type="GO" id="GO:0006935">
    <property type="term" value="P:chemotaxis"/>
    <property type="evidence" value="ECO:0007669"/>
    <property type="project" value="UniProtKB-KW"/>
</dbReference>
<evidence type="ECO:0000259" key="14">
    <source>
        <dbReference type="PROSITE" id="PS50885"/>
    </source>
</evidence>
<dbReference type="Gene3D" id="3.30.450.20">
    <property type="entry name" value="PAS domain"/>
    <property type="match status" value="2"/>
</dbReference>
<evidence type="ECO:0000256" key="5">
    <source>
        <dbReference type="ARBA" id="ARBA00022989"/>
    </source>
</evidence>
<evidence type="ECO:0000256" key="6">
    <source>
        <dbReference type="ARBA" id="ARBA00023136"/>
    </source>
</evidence>
<dbReference type="SMART" id="SM00304">
    <property type="entry name" value="HAMP"/>
    <property type="match status" value="2"/>
</dbReference>
<dbReference type="InterPro" id="IPR004089">
    <property type="entry name" value="MCPsignal_dom"/>
</dbReference>
<evidence type="ECO:0000256" key="12">
    <source>
        <dbReference type="SAM" id="Phobius"/>
    </source>
</evidence>
<dbReference type="CDD" id="cd06225">
    <property type="entry name" value="HAMP"/>
    <property type="match status" value="1"/>
</dbReference>
<feature type="coiled-coil region" evidence="10">
    <location>
        <begin position="621"/>
        <end position="651"/>
    </location>
</feature>
<organism evidence="15 16">
    <name type="scientific">Alkaliphilus serpentinus</name>
    <dbReference type="NCBI Taxonomy" id="1482731"/>
    <lineage>
        <taxon>Bacteria</taxon>
        <taxon>Bacillati</taxon>
        <taxon>Bacillota</taxon>
        <taxon>Clostridia</taxon>
        <taxon>Peptostreptococcales</taxon>
        <taxon>Natronincolaceae</taxon>
        <taxon>Alkaliphilus</taxon>
    </lineage>
</organism>
<dbReference type="Pfam" id="PF02743">
    <property type="entry name" value="dCache_1"/>
    <property type="match status" value="1"/>
</dbReference>
<comment type="caution">
    <text evidence="15">The sequence shown here is derived from an EMBL/GenBank/DDBJ whole genome shotgun (WGS) entry which is preliminary data.</text>
</comment>
<feature type="transmembrane region" description="Helical" evidence="12">
    <location>
        <begin position="278"/>
        <end position="298"/>
    </location>
</feature>
<keyword evidence="10" id="KW-0175">Coiled coil</keyword>
<protein>
    <submittedName>
        <fullName evidence="15">Methyl-accepting chemotaxis protein</fullName>
    </submittedName>
</protein>
<keyword evidence="5 12" id="KW-1133">Transmembrane helix</keyword>
<keyword evidence="2" id="KW-1003">Cell membrane</keyword>
<feature type="domain" description="Methyl-accepting transducer" evidence="13">
    <location>
        <begin position="368"/>
        <end position="625"/>
    </location>
</feature>
<evidence type="ECO:0000256" key="7">
    <source>
        <dbReference type="ARBA" id="ARBA00023224"/>
    </source>
</evidence>
<evidence type="ECO:0000256" key="10">
    <source>
        <dbReference type="SAM" id="Coils"/>
    </source>
</evidence>
<evidence type="ECO:0000256" key="1">
    <source>
        <dbReference type="ARBA" id="ARBA00004651"/>
    </source>
</evidence>
<dbReference type="CDD" id="cd11386">
    <property type="entry name" value="MCP_signal"/>
    <property type="match status" value="1"/>
</dbReference>
<dbReference type="Gene3D" id="1.10.287.950">
    <property type="entry name" value="Methyl-accepting chemotaxis protein"/>
    <property type="match status" value="1"/>
</dbReference>
<dbReference type="Proteomes" id="UP000465601">
    <property type="component" value="Unassembled WGS sequence"/>
</dbReference>
<evidence type="ECO:0000313" key="15">
    <source>
        <dbReference type="EMBL" id="KAB3532510.1"/>
    </source>
</evidence>
<keyword evidence="6 12" id="KW-0472">Membrane</keyword>
<dbReference type="GO" id="GO:0005886">
    <property type="term" value="C:plasma membrane"/>
    <property type="evidence" value="ECO:0007669"/>
    <property type="project" value="UniProtKB-SubCell"/>
</dbReference>
<proteinExistence type="inferred from homology"/>
<keyword evidence="7 9" id="KW-0807">Transducer</keyword>
<comment type="subcellular location">
    <subcellularLocation>
        <location evidence="1">Cell membrane</location>
        <topology evidence="1">Multi-pass membrane protein</topology>
    </subcellularLocation>
</comment>
<evidence type="ECO:0000256" key="9">
    <source>
        <dbReference type="PROSITE-ProRule" id="PRU00284"/>
    </source>
</evidence>